<keyword evidence="1" id="KW-0175">Coiled coil</keyword>
<dbReference type="AlphaFoldDB" id="A0A9N9XTT1"/>
<dbReference type="InterPro" id="IPR023393">
    <property type="entry name" value="START-like_dom_sf"/>
</dbReference>
<sequence>MSLEYGPLIRLWGIHSSQLPAVSASPDELTPFLSSILLEAAPFISNVPSPERSPFKTAWQSMGSRRFLSSKSPVYMYNRTVHTDVLESLAQQHHLPQLKGGRLQPEKWYLRRSTHEDSAAPGTARWDEWVKCFKEHHSEAEKEFTPTVLGTTVHQEWDCRDVEVELDGEIWTDWTLKLEESVHQLPPPFKDRVFPVLQATAAVRGGRKFMVVQIAASDLNPDKQRSKTVRGAYTSIERLMETPDGIEWVMATTSDAKGSLPPWMQKMAMPGPVAKDVALFLSWIASQRTTGKTSLDWSGGQAAKGKQPLPPSHPIARAEALAKMTFELSIRHVSVQTDRLQRDLQKLVHSTGQDKEFREQHEDRLQKLWQEMLAVKQHMSQVDGGQKGAEELRADFEKCQEETKALVSEFQHEIKELRELFDGLSRQLDQLPTLADSIIESGYKSQSTTVDRSTLDSQTKSLHRGYSLNSQDSWGASMDQSVEELVQAGHDQQAVTDVSIRVVETIKSTRRWHRDHKATILSDAEYTASYLKQQSKRDPDLAVRIQKALLRWVRRNRRLANPPPRSLAEFCKDVKWQDVIDTVQDMLVKHEKRTMMEMLKSPNN</sequence>
<dbReference type="InterPro" id="IPR024500">
    <property type="entry name" value="DUF3074"/>
</dbReference>
<evidence type="ECO:0000256" key="1">
    <source>
        <dbReference type="SAM" id="Coils"/>
    </source>
</evidence>
<comment type="caution">
    <text evidence="3">The sequence shown here is derived from an EMBL/GenBank/DDBJ whole genome shotgun (WGS) entry which is preliminary data.</text>
</comment>
<dbReference type="EMBL" id="CABFNO020001240">
    <property type="protein sequence ID" value="CAG9970886.1"/>
    <property type="molecule type" value="Genomic_DNA"/>
</dbReference>
<dbReference type="Proteomes" id="UP000754883">
    <property type="component" value="Unassembled WGS sequence"/>
</dbReference>
<protein>
    <recommendedName>
        <fullName evidence="2">DUF3074 domain-containing protein</fullName>
    </recommendedName>
</protein>
<organism evidence="3 4">
    <name type="scientific">Clonostachys byssicola</name>
    <dbReference type="NCBI Taxonomy" id="160290"/>
    <lineage>
        <taxon>Eukaryota</taxon>
        <taxon>Fungi</taxon>
        <taxon>Dikarya</taxon>
        <taxon>Ascomycota</taxon>
        <taxon>Pezizomycotina</taxon>
        <taxon>Sordariomycetes</taxon>
        <taxon>Hypocreomycetidae</taxon>
        <taxon>Hypocreales</taxon>
        <taxon>Bionectriaceae</taxon>
        <taxon>Clonostachys</taxon>
    </lineage>
</organism>
<dbReference type="Gene3D" id="3.30.530.20">
    <property type="match status" value="1"/>
</dbReference>
<dbReference type="Pfam" id="PF11274">
    <property type="entry name" value="DUF3074"/>
    <property type="match status" value="1"/>
</dbReference>
<evidence type="ECO:0000259" key="2">
    <source>
        <dbReference type="Pfam" id="PF11274"/>
    </source>
</evidence>
<proteinExistence type="predicted"/>
<gene>
    <name evidence="3" type="ORF">CBYS24578_00000171</name>
</gene>
<dbReference type="SUPFAM" id="SSF55961">
    <property type="entry name" value="Bet v1-like"/>
    <property type="match status" value="1"/>
</dbReference>
<dbReference type="OrthoDB" id="6423603at2759"/>
<dbReference type="PANTHER" id="PTHR40370:SF1">
    <property type="entry name" value="DUF3074 DOMAIN-CONTAINING PROTEIN"/>
    <property type="match status" value="1"/>
</dbReference>
<reference evidence="3 4" key="2">
    <citation type="submission" date="2021-10" db="EMBL/GenBank/DDBJ databases">
        <authorList>
            <person name="Piombo E."/>
        </authorList>
    </citation>
    <scope>NUCLEOTIDE SEQUENCE [LARGE SCALE GENOMIC DNA]</scope>
</reference>
<evidence type="ECO:0000313" key="3">
    <source>
        <dbReference type="EMBL" id="CAG9970886.1"/>
    </source>
</evidence>
<evidence type="ECO:0000313" key="4">
    <source>
        <dbReference type="Proteomes" id="UP000754883"/>
    </source>
</evidence>
<reference evidence="4" key="1">
    <citation type="submission" date="2019-06" db="EMBL/GenBank/DDBJ databases">
        <authorList>
            <person name="Broberg M."/>
        </authorList>
    </citation>
    <scope>NUCLEOTIDE SEQUENCE [LARGE SCALE GENOMIC DNA]</scope>
</reference>
<dbReference type="PANTHER" id="PTHR40370">
    <property type="entry name" value="EXPRESSED PROTEIN"/>
    <property type="match status" value="1"/>
</dbReference>
<name>A0A9N9XTT1_9HYPO</name>
<keyword evidence="4" id="KW-1185">Reference proteome</keyword>
<accession>A0A9N9XTT1</accession>
<feature type="domain" description="DUF3074" evidence="2">
    <location>
        <begin position="108"/>
        <end position="284"/>
    </location>
</feature>
<feature type="coiled-coil region" evidence="1">
    <location>
        <begin position="389"/>
        <end position="427"/>
    </location>
</feature>